<dbReference type="Gene3D" id="1.10.530.10">
    <property type="match status" value="1"/>
</dbReference>
<organism evidence="3 4">
    <name type="scientific">Streptomyces flavidovirens</name>
    <dbReference type="NCBI Taxonomy" id="67298"/>
    <lineage>
        <taxon>Bacteria</taxon>
        <taxon>Bacillati</taxon>
        <taxon>Actinomycetota</taxon>
        <taxon>Actinomycetes</taxon>
        <taxon>Kitasatosporales</taxon>
        <taxon>Streptomycetaceae</taxon>
        <taxon>Streptomyces</taxon>
    </lineage>
</organism>
<dbReference type="Pfam" id="PF13406">
    <property type="entry name" value="SLT_2"/>
    <property type="match status" value="1"/>
</dbReference>
<evidence type="ECO:0000256" key="1">
    <source>
        <dbReference type="SAM" id="MobiDB-lite"/>
    </source>
</evidence>
<keyword evidence="4" id="KW-1185">Reference proteome</keyword>
<evidence type="ECO:0000313" key="3">
    <source>
        <dbReference type="EMBL" id="MFF3339449.1"/>
    </source>
</evidence>
<feature type="region of interest" description="Disordered" evidence="1">
    <location>
        <begin position="36"/>
        <end position="62"/>
    </location>
</feature>
<dbReference type="EC" id="2.4.-.-" evidence="3"/>
<dbReference type="EMBL" id="JBIAPK010000003">
    <property type="protein sequence ID" value="MFF3339449.1"/>
    <property type="molecule type" value="Genomic_DNA"/>
</dbReference>
<feature type="domain" description="Transglycosylase SLT" evidence="2">
    <location>
        <begin position="176"/>
        <end position="223"/>
    </location>
</feature>
<comment type="caution">
    <text evidence="3">The sequence shown here is derived from an EMBL/GenBank/DDBJ whole genome shotgun (WGS) entry which is preliminary data.</text>
</comment>
<reference evidence="3 4" key="1">
    <citation type="submission" date="2024-10" db="EMBL/GenBank/DDBJ databases">
        <title>The Natural Products Discovery Center: Release of the First 8490 Sequenced Strains for Exploring Actinobacteria Biosynthetic Diversity.</title>
        <authorList>
            <person name="Kalkreuter E."/>
            <person name="Kautsar S.A."/>
            <person name="Yang D."/>
            <person name="Bader C.D."/>
            <person name="Teijaro C.N."/>
            <person name="Fluegel L."/>
            <person name="Davis C.M."/>
            <person name="Simpson J.R."/>
            <person name="Lauterbach L."/>
            <person name="Steele A.D."/>
            <person name="Gui C."/>
            <person name="Meng S."/>
            <person name="Li G."/>
            <person name="Viehrig K."/>
            <person name="Ye F."/>
            <person name="Su P."/>
            <person name="Kiefer A.F."/>
            <person name="Nichols A."/>
            <person name="Cepeda A.J."/>
            <person name="Yan W."/>
            <person name="Fan B."/>
            <person name="Jiang Y."/>
            <person name="Adhikari A."/>
            <person name="Zheng C.-J."/>
            <person name="Schuster L."/>
            <person name="Cowan T.M."/>
            <person name="Smanski M.J."/>
            <person name="Chevrette M.G."/>
            <person name="De Carvalho L.P.S."/>
            <person name="Shen B."/>
        </authorList>
    </citation>
    <scope>NUCLEOTIDE SEQUENCE [LARGE SCALE GENOMIC DNA]</scope>
    <source>
        <strain evidence="3 4">NPDC003029</strain>
    </source>
</reference>
<evidence type="ECO:0000259" key="2">
    <source>
        <dbReference type="Pfam" id="PF13406"/>
    </source>
</evidence>
<gene>
    <name evidence="3" type="ORF">ACFYWW_12065</name>
</gene>
<feature type="region of interest" description="Disordered" evidence="1">
    <location>
        <begin position="269"/>
        <end position="380"/>
    </location>
</feature>
<name>A0ABW6RD50_9ACTN</name>
<dbReference type="SUPFAM" id="SSF53955">
    <property type="entry name" value="Lysozyme-like"/>
    <property type="match status" value="1"/>
</dbReference>
<keyword evidence="3" id="KW-0328">Glycosyltransferase</keyword>
<dbReference type="InterPro" id="IPR043426">
    <property type="entry name" value="MltB-like"/>
</dbReference>
<dbReference type="RefSeq" id="WP_387895372.1">
    <property type="nucleotide sequence ID" value="NZ_JBIAPK010000003.1"/>
</dbReference>
<dbReference type="GO" id="GO:0016757">
    <property type="term" value="F:glycosyltransferase activity"/>
    <property type="evidence" value="ECO:0007669"/>
    <property type="project" value="UniProtKB-KW"/>
</dbReference>
<sequence length="380" mass="38507">MARWLAGRFSGRMRRGVTGTAVAAAAMAALTGSQAPGLVAGESTPEEAATTSPGQSGSGDTHYFRELPPLGVRYMSGPAAQPSPPGAAVAAHGAGVPATVFGAYRKAETALARSTPRCGLRWELLAAIGQVESGQARGGRVDADGTTYRPIIGPQLNGRGFALIADSDNGAYDGDTSFDHAVGPMQFIPSTWAGWGADGNGDGRSDPHNIYDAALSAGRYLCAGGRVLSRPGDLDRAVLAYNPSREYLGVVLSWYAHFRDGHRVVPDAIGTGSGTDAKASGTKPASPGPARIEPADRTPRTGATPSRPASSTPRPSSPPRTSPAPAPKPSTKPSPSPDGPVGGVKPRPPLVGTEGPAPDTGAELPGDDVLPVGGTLTGNG</sequence>
<protein>
    <submittedName>
        <fullName evidence="3">Lytic murein transglycosylase</fullName>
        <ecNumber evidence="3">2.4.-.-</ecNumber>
    </submittedName>
</protein>
<dbReference type="PANTHER" id="PTHR30163:SF8">
    <property type="entry name" value="LYTIC MUREIN TRANSGLYCOSYLASE"/>
    <property type="match status" value="1"/>
</dbReference>
<feature type="compositionally biased region" description="Polar residues" evidence="1">
    <location>
        <begin position="49"/>
        <end position="59"/>
    </location>
</feature>
<feature type="compositionally biased region" description="Low complexity" evidence="1">
    <location>
        <begin position="303"/>
        <end position="314"/>
    </location>
</feature>
<keyword evidence="3" id="KW-0808">Transferase</keyword>
<evidence type="ECO:0000313" key="4">
    <source>
        <dbReference type="Proteomes" id="UP001601976"/>
    </source>
</evidence>
<dbReference type="InterPro" id="IPR023346">
    <property type="entry name" value="Lysozyme-like_dom_sf"/>
</dbReference>
<feature type="compositionally biased region" description="Pro residues" evidence="1">
    <location>
        <begin position="315"/>
        <end position="338"/>
    </location>
</feature>
<dbReference type="PANTHER" id="PTHR30163">
    <property type="entry name" value="MEMBRANE-BOUND LYTIC MUREIN TRANSGLYCOSYLASE B"/>
    <property type="match status" value="1"/>
</dbReference>
<accession>A0ABW6RD50</accession>
<dbReference type="InterPro" id="IPR031304">
    <property type="entry name" value="SLT_2"/>
</dbReference>
<dbReference type="Proteomes" id="UP001601976">
    <property type="component" value="Unassembled WGS sequence"/>
</dbReference>
<dbReference type="CDD" id="cd13399">
    <property type="entry name" value="Slt35-like"/>
    <property type="match status" value="1"/>
</dbReference>
<proteinExistence type="predicted"/>